<feature type="compositionally biased region" description="Basic and acidic residues" evidence="1">
    <location>
        <begin position="209"/>
        <end position="219"/>
    </location>
</feature>
<gene>
    <name evidence="2" type="ORF">L207DRAFT_640083</name>
</gene>
<proteinExistence type="predicted"/>
<reference evidence="2 3" key="1">
    <citation type="submission" date="2016-04" db="EMBL/GenBank/DDBJ databases">
        <title>A degradative enzymes factory behind the ericoid mycorrhizal symbiosis.</title>
        <authorList>
            <consortium name="DOE Joint Genome Institute"/>
            <person name="Martino E."/>
            <person name="Morin E."/>
            <person name="Grelet G."/>
            <person name="Kuo A."/>
            <person name="Kohler A."/>
            <person name="Daghino S."/>
            <person name="Barry K."/>
            <person name="Choi C."/>
            <person name="Cichocki N."/>
            <person name="Clum A."/>
            <person name="Copeland A."/>
            <person name="Hainaut M."/>
            <person name="Haridas S."/>
            <person name="Labutti K."/>
            <person name="Lindquist E."/>
            <person name="Lipzen A."/>
            <person name="Khouja H.-R."/>
            <person name="Murat C."/>
            <person name="Ohm R."/>
            <person name="Olson A."/>
            <person name="Spatafora J."/>
            <person name="Veneault-Fourrey C."/>
            <person name="Henrissat B."/>
            <person name="Grigoriev I."/>
            <person name="Martin F."/>
            <person name="Perotto S."/>
        </authorList>
    </citation>
    <scope>NUCLEOTIDE SEQUENCE [LARGE SCALE GENOMIC DNA]</scope>
    <source>
        <strain evidence="2 3">F</strain>
    </source>
</reference>
<evidence type="ECO:0000313" key="2">
    <source>
        <dbReference type="EMBL" id="PMD32254.1"/>
    </source>
</evidence>
<dbReference type="AlphaFoldDB" id="A0A2J6R163"/>
<sequence>MSAFSPNPEEHFNAETIEALRQALQAALQQPVSPWNRETQGPFHAGRLLHELVSVVEGGLGTKSNPIDLTATTSSTSSCRSFSVGSHSGLRSSMGMDAFQEPDESPSPERARRSVERSGSRSWDAETQESLASGSFADFDALEASGVGLPTLWGNEQEYSESRDEEDEFTPASDHSPERMWLKEDNDWAITDDEDELTSASNDSPVAINEDRRSESGVEEHDFGVEAEMAQHGTPELGQHGSSEEDENVWPNISLISQTMRPLVGVIIPVRIKKRTHQEGSGAASLVEEKRPTRKRLRSERAISRPLTDEARAKGAKEQAEAFAYLDSLPTMNFRQSSFDPFFDHIIHND</sequence>
<protein>
    <submittedName>
        <fullName evidence="2">Uncharacterized protein</fullName>
    </submittedName>
</protein>
<organism evidence="2 3">
    <name type="scientific">Hyaloscypha variabilis (strain UAMH 11265 / GT02V1 / F)</name>
    <name type="common">Meliniomyces variabilis</name>
    <dbReference type="NCBI Taxonomy" id="1149755"/>
    <lineage>
        <taxon>Eukaryota</taxon>
        <taxon>Fungi</taxon>
        <taxon>Dikarya</taxon>
        <taxon>Ascomycota</taxon>
        <taxon>Pezizomycotina</taxon>
        <taxon>Leotiomycetes</taxon>
        <taxon>Helotiales</taxon>
        <taxon>Hyaloscyphaceae</taxon>
        <taxon>Hyaloscypha</taxon>
        <taxon>Hyaloscypha variabilis</taxon>
    </lineage>
</organism>
<dbReference type="Proteomes" id="UP000235786">
    <property type="component" value="Unassembled WGS sequence"/>
</dbReference>
<keyword evidence="3" id="KW-1185">Reference proteome</keyword>
<evidence type="ECO:0000313" key="3">
    <source>
        <dbReference type="Proteomes" id="UP000235786"/>
    </source>
</evidence>
<accession>A0A2J6R163</accession>
<evidence type="ECO:0000256" key="1">
    <source>
        <dbReference type="SAM" id="MobiDB-lite"/>
    </source>
</evidence>
<feature type="region of interest" description="Disordered" evidence="1">
    <location>
        <begin position="278"/>
        <end position="315"/>
    </location>
</feature>
<feature type="compositionally biased region" description="Basic and acidic residues" evidence="1">
    <location>
        <begin position="107"/>
        <end position="119"/>
    </location>
</feature>
<feature type="region of interest" description="Disordered" evidence="1">
    <location>
        <begin position="195"/>
        <end position="219"/>
    </location>
</feature>
<feature type="region of interest" description="Disordered" evidence="1">
    <location>
        <begin position="157"/>
        <end position="181"/>
    </location>
</feature>
<feature type="compositionally biased region" description="Low complexity" evidence="1">
    <location>
        <begin position="72"/>
        <end position="86"/>
    </location>
</feature>
<feature type="region of interest" description="Disordered" evidence="1">
    <location>
        <begin position="72"/>
        <end position="129"/>
    </location>
</feature>
<name>A0A2J6R163_HYAVF</name>
<feature type="compositionally biased region" description="Basic and acidic residues" evidence="1">
    <location>
        <begin position="299"/>
        <end position="315"/>
    </location>
</feature>
<dbReference type="EMBL" id="KZ613959">
    <property type="protein sequence ID" value="PMD32254.1"/>
    <property type="molecule type" value="Genomic_DNA"/>
</dbReference>